<sequence>MTISDERYPVTQYNDGGTFVNGIVNGNIEMVDARTKSAIHKVAQNAPHLAAKLSQLLREGVISPDIALALAGAARSINEDVASWLHQASLNINEDSASRFTYIAEQLKEVANRFDQSIWQLKDASSVLQSIDAEADEWKRAAAAMHDAAHNLAVAKQIQAQAERRFSWDSFWRGFGVGALAILIAIAIGAFMVKG</sequence>
<comment type="caution">
    <text evidence="2">The sequence shown here is derived from an EMBL/GenBank/DDBJ whole genome shotgun (WGS) entry which is preliminary data.</text>
</comment>
<evidence type="ECO:0000313" key="3">
    <source>
        <dbReference type="Proteomes" id="UP001143480"/>
    </source>
</evidence>
<keyword evidence="1" id="KW-1133">Transmembrane helix</keyword>
<dbReference type="AlphaFoldDB" id="A0A9W6KN79"/>
<keyword evidence="1" id="KW-0472">Membrane</keyword>
<reference evidence="2" key="1">
    <citation type="journal article" date="2014" name="Int. J. Syst. Evol. Microbiol.">
        <title>Complete genome sequence of Corynebacterium casei LMG S-19264T (=DSM 44701T), isolated from a smear-ripened cheese.</title>
        <authorList>
            <consortium name="US DOE Joint Genome Institute (JGI-PGF)"/>
            <person name="Walter F."/>
            <person name="Albersmeier A."/>
            <person name="Kalinowski J."/>
            <person name="Ruckert C."/>
        </authorList>
    </citation>
    <scope>NUCLEOTIDE SEQUENCE</scope>
    <source>
        <strain evidence="2">VKM Ac-1321</strain>
    </source>
</reference>
<evidence type="ECO:0000313" key="2">
    <source>
        <dbReference type="EMBL" id="GLL05132.1"/>
    </source>
</evidence>
<name>A0A9W6KN79_9ACTN</name>
<dbReference type="Proteomes" id="UP001143480">
    <property type="component" value="Unassembled WGS sequence"/>
</dbReference>
<reference evidence="2" key="2">
    <citation type="submission" date="2023-01" db="EMBL/GenBank/DDBJ databases">
        <authorList>
            <person name="Sun Q."/>
            <person name="Evtushenko L."/>
        </authorList>
    </citation>
    <scope>NUCLEOTIDE SEQUENCE</scope>
    <source>
        <strain evidence="2">VKM Ac-1321</strain>
    </source>
</reference>
<organism evidence="2 3">
    <name type="scientific">Dactylosporangium matsuzakiense</name>
    <dbReference type="NCBI Taxonomy" id="53360"/>
    <lineage>
        <taxon>Bacteria</taxon>
        <taxon>Bacillati</taxon>
        <taxon>Actinomycetota</taxon>
        <taxon>Actinomycetes</taxon>
        <taxon>Micromonosporales</taxon>
        <taxon>Micromonosporaceae</taxon>
        <taxon>Dactylosporangium</taxon>
    </lineage>
</organism>
<gene>
    <name evidence="2" type="ORF">GCM10017581_068790</name>
</gene>
<feature type="transmembrane region" description="Helical" evidence="1">
    <location>
        <begin position="171"/>
        <end position="193"/>
    </location>
</feature>
<keyword evidence="3" id="KW-1185">Reference proteome</keyword>
<accession>A0A9W6KN79</accession>
<dbReference type="RefSeq" id="WP_271189806.1">
    <property type="nucleotide sequence ID" value="NZ_BSFP01000053.1"/>
</dbReference>
<evidence type="ECO:0000256" key="1">
    <source>
        <dbReference type="SAM" id="Phobius"/>
    </source>
</evidence>
<protein>
    <submittedName>
        <fullName evidence="2">Uncharacterized protein</fullName>
    </submittedName>
</protein>
<keyword evidence="1" id="KW-0812">Transmembrane</keyword>
<proteinExistence type="predicted"/>
<dbReference type="EMBL" id="BSFP01000053">
    <property type="protein sequence ID" value="GLL05132.1"/>
    <property type="molecule type" value="Genomic_DNA"/>
</dbReference>